<evidence type="ECO:0000256" key="6">
    <source>
        <dbReference type="ARBA" id="ARBA00023242"/>
    </source>
</evidence>
<evidence type="ECO:0000313" key="9">
    <source>
        <dbReference type="EMBL" id="KXN65599.1"/>
    </source>
</evidence>
<dbReference type="PROSITE" id="PS00028">
    <property type="entry name" value="ZINC_FINGER_C2H2_1"/>
    <property type="match status" value="1"/>
</dbReference>
<dbReference type="Gene3D" id="3.30.160.60">
    <property type="entry name" value="Classic Zinc Finger"/>
    <property type="match status" value="2"/>
</dbReference>
<protein>
    <recommendedName>
        <fullName evidence="8">C2H2-type domain-containing protein</fullName>
    </recommendedName>
</protein>
<feature type="domain" description="C2H2-type" evidence="8">
    <location>
        <begin position="4"/>
        <end position="31"/>
    </location>
</feature>
<evidence type="ECO:0000256" key="7">
    <source>
        <dbReference type="PROSITE-ProRule" id="PRU00042"/>
    </source>
</evidence>
<dbReference type="Pfam" id="PF12874">
    <property type="entry name" value="zf-met"/>
    <property type="match status" value="1"/>
</dbReference>
<keyword evidence="4 7" id="KW-0863">Zinc-finger</keyword>
<dbReference type="InterPro" id="IPR013087">
    <property type="entry name" value="Znf_C2H2_type"/>
</dbReference>
<dbReference type="SUPFAM" id="SSF57667">
    <property type="entry name" value="beta-beta-alpha zinc fingers"/>
    <property type="match status" value="1"/>
</dbReference>
<dbReference type="InterPro" id="IPR036236">
    <property type="entry name" value="Znf_C2H2_sf"/>
</dbReference>
<reference evidence="9 10" key="1">
    <citation type="journal article" date="2015" name="Genome Biol. Evol.">
        <title>Phylogenomic analyses indicate that early fungi evolved digesting cell walls of algal ancestors of land plants.</title>
        <authorList>
            <person name="Chang Y."/>
            <person name="Wang S."/>
            <person name="Sekimoto S."/>
            <person name="Aerts A.L."/>
            <person name="Choi C."/>
            <person name="Clum A."/>
            <person name="LaButti K.M."/>
            <person name="Lindquist E.A."/>
            <person name="Yee Ngan C."/>
            <person name="Ohm R.A."/>
            <person name="Salamov A.A."/>
            <person name="Grigoriev I.V."/>
            <person name="Spatafora J.W."/>
            <person name="Berbee M.L."/>
        </authorList>
    </citation>
    <scope>NUCLEOTIDE SEQUENCE [LARGE SCALE GENOMIC DNA]</scope>
    <source>
        <strain evidence="9 10">NRRL 28638</strain>
    </source>
</reference>
<evidence type="ECO:0000256" key="3">
    <source>
        <dbReference type="ARBA" id="ARBA00022737"/>
    </source>
</evidence>
<dbReference type="PROSITE" id="PS50157">
    <property type="entry name" value="ZINC_FINGER_C2H2_2"/>
    <property type="match status" value="2"/>
</dbReference>
<dbReference type="GO" id="GO:0008270">
    <property type="term" value="F:zinc ion binding"/>
    <property type="evidence" value="ECO:0007669"/>
    <property type="project" value="UniProtKB-KW"/>
</dbReference>
<comment type="subcellular location">
    <subcellularLocation>
        <location evidence="1">Nucleus</location>
    </subcellularLocation>
</comment>
<evidence type="ECO:0000313" key="10">
    <source>
        <dbReference type="Proteomes" id="UP000070444"/>
    </source>
</evidence>
<dbReference type="FunFam" id="3.30.160.60:FF:000040">
    <property type="entry name" value="RB associated KRAB zinc finger"/>
    <property type="match status" value="1"/>
</dbReference>
<feature type="domain" description="C2H2-type" evidence="8">
    <location>
        <begin position="32"/>
        <end position="59"/>
    </location>
</feature>
<feature type="non-terminal residue" evidence="9">
    <location>
        <position position="1"/>
    </location>
</feature>
<accession>A0A137NS54</accession>
<dbReference type="GO" id="GO:0005694">
    <property type="term" value="C:chromosome"/>
    <property type="evidence" value="ECO:0007669"/>
    <property type="project" value="UniProtKB-ARBA"/>
</dbReference>
<keyword evidence="5" id="KW-0862">Zinc</keyword>
<dbReference type="OrthoDB" id="6365676at2759"/>
<keyword evidence="10" id="KW-1185">Reference proteome</keyword>
<evidence type="ECO:0000256" key="4">
    <source>
        <dbReference type="ARBA" id="ARBA00022771"/>
    </source>
</evidence>
<dbReference type="AlphaFoldDB" id="A0A137NS54"/>
<keyword evidence="6" id="KW-0539">Nucleus</keyword>
<keyword evidence="2" id="KW-0479">Metal-binding</keyword>
<organism evidence="9 10">
    <name type="scientific">Conidiobolus coronatus (strain ATCC 28846 / CBS 209.66 / NRRL 28638)</name>
    <name type="common">Delacroixia coronata</name>
    <dbReference type="NCBI Taxonomy" id="796925"/>
    <lineage>
        <taxon>Eukaryota</taxon>
        <taxon>Fungi</taxon>
        <taxon>Fungi incertae sedis</taxon>
        <taxon>Zoopagomycota</taxon>
        <taxon>Entomophthoromycotina</taxon>
        <taxon>Entomophthoromycetes</taxon>
        <taxon>Entomophthorales</taxon>
        <taxon>Ancylistaceae</taxon>
        <taxon>Conidiobolus</taxon>
    </lineage>
</organism>
<dbReference type="SMART" id="SM00355">
    <property type="entry name" value="ZnF_C2H2"/>
    <property type="match status" value="2"/>
</dbReference>
<feature type="non-terminal residue" evidence="9">
    <location>
        <position position="66"/>
    </location>
</feature>
<dbReference type="STRING" id="796925.A0A137NS54"/>
<dbReference type="PANTHER" id="PTHR23226">
    <property type="entry name" value="ZINC FINGER AND SCAN DOMAIN-CONTAINING"/>
    <property type="match status" value="1"/>
</dbReference>
<dbReference type="Proteomes" id="UP000070444">
    <property type="component" value="Unassembled WGS sequence"/>
</dbReference>
<dbReference type="PANTHER" id="PTHR23226:SF377">
    <property type="entry name" value="ZINC FINGER AND SCAN DOMAIN-CONTAINING PROTEIN 20"/>
    <property type="match status" value="1"/>
</dbReference>
<evidence type="ECO:0000256" key="1">
    <source>
        <dbReference type="ARBA" id="ARBA00004123"/>
    </source>
</evidence>
<sequence length="66" mass="7914">DKPYKCNMCQNSFKRRTAVLRHQLIHSGEKLFECAHCLKSFNRKDTLDRHYESRKCKRVKSRGESN</sequence>
<dbReference type="GO" id="GO:0000981">
    <property type="term" value="F:DNA-binding transcription factor activity, RNA polymerase II-specific"/>
    <property type="evidence" value="ECO:0007669"/>
    <property type="project" value="TreeGrafter"/>
</dbReference>
<evidence type="ECO:0000259" key="8">
    <source>
        <dbReference type="PROSITE" id="PS50157"/>
    </source>
</evidence>
<dbReference type="GO" id="GO:0000978">
    <property type="term" value="F:RNA polymerase II cis-regulatory region sequence-specific DNA binding"/>
    <property type="evidence" value="ECO:0007669"/>
    <property type="project" value="TreeGrafter"/>
</dbReference>
<gene>
    <name evidence="9" type="ORF">CONCODRAFT_30152</name>
</gene>
<proteinExistence type="predicted"/>
<dbReference type="EMBL" id="KQ964848">
    <property type="protein sequence ID" value="KXN65599.1"/>
    <property type="molecule type" value="Genomic_DNA"/>
</dbReference>
<keyword evidence="3" id="KW-0677">Repeat</keyword>
<dbReference type="GO" id="GO:0045893">
    <property type="term" value="P:positive regulation of DNA-templated transcription"/>
    <property type="evidence" value="ECO:0007669"/>
    <property type="project" value="UniProtKB-ARBA"/>
</dbReference>
<name>A0A137NS54_CONC2</name>
<evidence type="ECO:0000256" key="2">
    <source>
        <dbReference type="ARBA" id="ARBA00022723"/>
    </source>
</evidence>
<dbReference type="GO" id="GO:0005634">
    <property type="term" value="C:nucleus"/>
    <property type="evidence" value="ECO:0007669"/>
    <property type="project" value="UniProtKB-SubCell"/>
</dbReference>
<dbReference type="Pfam" id="PF00096">
    <property type="entry name" value="zf-C2H2"/>
    <property type="match status" value="1"/>
</dbReference>
<evidence type="ECO:0000256" key="5">
    <source>
        <dbReference type="ARBA" id="ARBA00022833"/>
    </source>
</evidence>
<dbReference type="FunFam" id="3.30.160.60:FF:001732">
    <property type="entry name" value="Zgc:162936"/>
    <property type="match status" value="1"/>
</dbReference>